<keyword evidence="3 13" id="KW-0479">Metal-binding</keyword>
<dbReference type="HAMAP" id="MF_00942">
    <property type="entry name" value="Nth"/>
    <property type="match status" value="1"/>
</dbReference>
<proteinExistence type="inferred from homology"/>
<dbReference type="SUPFAM" id="SSF48150">
    <property type="entry name" value="DNA-glycosylase"/>
    <property type="match status" value="1"/>
</dbReference>
<dbReference type="SMART" id="SM00525">
    <property type="entry name" value="FES"/>
    <property type="match status" value="1"/>
</dbReference>
<evidence type="ECO:0000256" key="2">
    <source>
        <dbReference type="ARBA" id="ARBA00022485"/>
    </source>
</evidence>
<evidence type="ECO:0000259" key="14">
    <source>
        <dbReference type="SMART" id="SM00478"/>
    </source>
</evidence>
<keyword evidence="7 13" id="KW-0411">Iron-sulfur</keyword>
<evidence type="ECO:0000256" key="5">
    <source>
        <dbReference type="ARBA" id="ARBA00022801"/>
    </source>
</evidence>
<accession>A0AA97I406</accession>
<dbReference type="NCBIfam" id="TIGR01083">
    <property type="entry name" value="nth"/>
    <property type="match status" value="1"/>
</dbReference>
<evidence type="ECO:0000256" key="7">
    <source>
        <dbReference type="ARBA" id="ARBA00023014"/>
    </source>
</evidence>
<keyword evidence="8 13" id="KW-0238">DNA-binding</keyword>
<evidence type="ECO:0000256" key="1">
    <source>
        <dbReference type="ARBA" id="ARBA00008343"/>
    </source>
</evidence>
<keyword evidence="9 13" id="KW-0234">DNA repair</keyword>
<name>A0AA97I406_9EURY</name>
<evidence type="ECO:0000313" key="16">
    <source>
        <dbReference type="Proteomes" id="UP001301797"/>
    </source>
</evidence>
<dbReference type="Pfam" id="PF00633">
    <property type="entry name" value="HHH"/>
    <property type="match status" value="1"/>
</dbReference>
<gene>
    <name evidence="13 15" type="primary">nth</name>
    <name evidence="15" type="ORF">F1737_06925</name>
</gene>
<dbReference type="PIRSF" id="PIRSF001435">
    <property type="entry name" value="Nth"/>
    <property type="match status" value="1"/>
</dbReference>
<keyword evidence="4 13" id="KW-0227">DNA damage</keyword>
<evidence type="ECO:0000256" key="12">
    <source>
        <dbReference type="ARBA" id="ARBA00052915"/>
    </source>
</evidence>
<dbReference type="GeneID" id="85229888"/>
<dbReference type="GO" id="GO:0046872">
    <property type="term" value="F:metal ion binding"/>
    <property type="evidence" value="ECO:0007669"/>
    <property type="project" value="UniProtKB-KW"/>
</dbReference>
<evidence type="ECO:0000313" key="15">
    <source>
        <dbReference type="EMBL" id="WOF16451.1"/>
    </source>
</evidence>
<keyword evidence="11 13" id="KW-0326">Glycosidase</keyword>
<evidence type="ECO:0000256" key="8">
    <source>
        <dbReference type="ARBA" id="ARBA00023125"/>
    </source>
</evidence>
<dbReference type="EC" id="4.2.99.18" evidence="13"/>
<evidence type="ECO:0000256" key="4">
    <source>
        <dbReference type="ARBA" id="ARBA00022763"/>
    </source>
</evidence>
<feature type="binding site" evidence="13">
    <location>
        <position position="198"/>
    </location>
    <ligand>
        <name>[4Fe-4S] cluster</name>
        <dbReference type="ChEBI" id="CHEBI:49883"/>
    </ligand>
</feature>
<dbReference type="InterPro" id="IPR023170">
    <property type="entry name" value="HhH_base_excis_C"/>
</dbReference>
<comment type="cofactor">
    <cofactor evidence="13">
        <name>[4Fe-4S] cluster</name>
        <dbReference type="ChEBI" id="CHEBI:49883"/>
    </cofactor>
    <text evidence="13">Binds 1 [4Fe-4S] cluster.</text>
</comment>
<organism evidence="15 16">
    <name type="scientific">Methanochimaera problematica</name>
    <dbReference type="NCBI Taxonomy" id="2609417"/>
    <lineage>
        <taxon>Archaea</taxon>
        <taxon>Methanobacteriati</taxon>
        <taxon>Methanobacteriota</taxon>
        <taxon>Stenosarchaea group</taxon>
        <taxon>Methanomicrobia</taxon>
        <taxon>Methanomicrobiales</taxon>
        <taxon>Methanomicrobiaceae</taxon>
        <taxon>Methanochimaera</taxon>
    </lineage>
</organism>
<dbReference type="GO" id="GO:0003677">
    <property type="term" value="F:DNA binding"/>
    <property type="evidence" value="ECO:0007669"/>
    <property type="project" value="UniProtKB-UniRule"/>
</dbReference>
<keyword evidence="2 13" id="KW-0004">4Fe-4S</keyword>
<dbReference type="FunFam" id="1.10.1670.10:FF:000001">
    <property type="entry name" value="Endonuclease III"/>
    <property type="match status" value="1"/>
</dbReference>
<dbReference type="InterPro" id="IPR011257">
    <property type="entry name" value="DNA_glycosylase"/>
</dbReference>
<dbReference type="PANTHER" id="PTHR10359:SF18">
    <property type="entry name" value="ENDONUCLEASE III"/>
    <property type="match status" value="1"/>
</dbReference>
<dbReference type="Proteomes" id="UP001301797">
    <property type="component" value="Chromosome"/>
</dbReference>
<comment type="similarity">
    <text evidence="1 13">Belongs to the Nth/MutY family.</text>
</comment>
<feature type="domain" description="HhH-GPD" evidence="14">
    <location>
        <begin position="41"/>
        <end position="189"/>
    </location>
</feature>
<dbReference type="GO" id="GO:0141016">
    <property type="term" value="F:G/T mismatch-specific thymine-DNA glycosylase activity"/>
    <property type="evidence" value="ECO:0007669"/>
    <property type="project" value="UniProtKB-EC"/>
</dbReference>
<dbReference type="EMBL" id="CP043875">
    <property type="protein sequence ID" value="WOF16451.1"/>
    <property type="molecule type" value="Genomic_DNA"/>
</dbReference>
<dbReference type="PANTHER" id="PTHR10359">
    <property type="entry name" value="A/G-SPECIFIC ADENINE GLYCOSYLASE/ENDONUCLEASE III"/>
    <property type="match status" value="1"/>
</dbReference>
<evidence type="ECO:0000256" key="11">
    <source>
        <dbReference type="ARBA" id="ARBA00023295"/>
    </source>
</evidence>
<dbReference type="InterPro" id="IPR003651">
    <property type="entry name" value="Endonuclease3_FeS-loop_motif"/>
</dbReference>
<dbReference type="AlphaFoldDB" id="A0AA97I406"/>
<dbReference type="Gene3D" id="1.10.1670.10">
    <property type="entry name" value="Helix-hairpin-Helix base-excision DNA repair enzymes (C-terminal)"/>
    <property type="match status" value="1"/>
</dbReference>
<dbReference type="InterPro" id="IPR004035">
    <property type="entry name" value="Endouclease-III_FeS-bd_BS"/>
</dbReference>
<dbReference type="Pfam" id="PF00730">
    <property type="entry name" value="HhH-GPD"/>
    <property type="match status" value="1"/>
</dbReference>
<comment type="catalytic activity">
    <reaction evidence="13">
        <text>2'-deoxyribonucleotide-(2'-deoxyribose 5'-phosphate)-2'-deoxyribonucleotide-DNA = a 3'-end 2'-deoxyribonucleotide-(2,3-dehydro-2,3-deoxyribose 5'-phosphate)-DNA + a 5'-end 5'-phospho-2'-deoxyribonucleoside-DNA + H(+)</text>
        <dbReference type="Rhea" id="RHEA:66592"/>
        <dbReference type="Rhea" id="RHEA-COMP:13180"/>
        <dbReference type="Rhea" id="RHEA-COMP:16897"/>
        <dbReference type="Rhea" id="RHEA-COMP:17067"/>
        <dbReference type="ChEBI" id="CHEBI:15378"/>
        <dbReference type="ChEBI" id="CHEBI:136412"/>
        <dbReference type="ChEBI" id="CHEBI:157695"/>
        <dbReference type="ChEBI" id="CHEBI:167181"/>
        <dbReference type="EC" id="4.2.99.18"/>
    </reaction>
</comment>
<dbReference type="GO" id="GO:0140078">
    <property type="term" value="F:class I DNA-(apurinic or apyrimidinic site) endonuclease activity"/>
    <property type="evidence" value="ECO:0007669"/>
    <property type="project" value="UniProtKB-EC"/>
</dbReference>
<keyword evidence="5 13" id="KW-0378">Hydrolase</keyword>
<dbReference type="CDD" id="cd00056">
    <property type="entry name" value="ENDO3c"/>
    <property type="match status" value="1"/>
</dbReference>
<dbReference type="GO" id="GO:0051539">
    <property type="term" value="F:4 iron, 4 sulfur cluster binding"/>
    <property type="evidence" value="ECO:0007669"/>
    <property type="project" value="UniProtKB-UniRule"/>
</dbReference>
<protein>
    <recommendedName>
        <fullName evidence="13">Endonuclease III</fullName>
        <ecNumber evidence="13">4.2.99.18</ecNumber>
    </recommendedName>
    <alternativeName>
        <fullName evidence="13">DNA-(apurinic or apyrimidinic site) lyase</fullName>
    </alternativeName>
</protein>
<dbReference type="InterPro" id="IPR003265">
    <property type="entry name" value="HhH-GPD_domain"/>
</dbReference>
<dbReference type="PROSITE" id="PS00764">
    <property type="entry name" value="ENDONUCLEASE_III_1"/>
    <property type="match status" value="1"/>
</dbReference>
<feature type="binding site" evidence="13">
    <location>
        <position position="207"/>
    </location>
    <ligand>
        <name>[4Fe-4S] cluster</name>
        <dbReference type="ChEBI" id="CHEBI:49883"/>
    </ligand>
</feature>
<keyword evidence="16" id="KW-1185">Reference proteome</keyword>
<evidence type="ECO:0000256" key="10">
    <source>
        <dbReference type="ARBA" id="ARBA00023239"/>
    </source>
</evidence>
<dbReference type="Gene3D" id="1.10.340.30">
    <property type="entry name" value="Hypothetical protein, domain 2"/>
    <property type="match status" value="1"/>
</dbReference>
<sequence length="215" mass="24344">MHSKTACKIYSVLAKIYLNKDTKLNFLDFDNPYQILIMTILSAQTTDKTVNSIKGRLFEKYPGPEDLGHANQEDVEEIIKSTGFYHAKAKNIISSSKMICSDFNCEIPKTISELTKLPGVGRKTANIVLNHAFRINEGIAVDTHVKRVAFRTGMTENTDPKKIETDLTNLFPKSTWEKINFLLISHGRAVCDAKKPACDKCEIKDLCRYYMEKST</sequence>
<evidence type="ECO:0000256" key="13">
    <source>
        <dbReference type="HAMAP-Rule" id="MF_00942"/>
    </source>
</evidence>
<dbReference type="GO" id="GO:0006285">
    <property type="term" value="P:base-excision repair, AP site formation"/>
    <property type="evidence" value="ECO:0007669"/>
    <property type="project" value="TreeGrafter"/>
</dbReference>
<comment type="function">
    <text evidence="13">DNA repair enzyme that has both DNA N-glycosylase activity and AP-lyase activity. The DNA N-glycosylase activity releases various damaged pyrimidines from DNA by cleaving the N-glycosidic bond, leaving an AP (apurinic/apyrimidinic) site. The AP-lyase activity cleaves the phosphodiester bond 3' to the AP site by a beta-elimination, leaving a 3'-terminal unsaturated sugar and a product with a terminal 5'-phosphate.</text>
</comment>
<evidence type="ECO:0000256" key="3">
    <source>
        <dbReference type="ARBA" id="ARBA00022723"/>
    </source>
</evidence>
<dbReference type="InterPro" id="IPR000445">
    <property type="entry name" value="HhH_motif"/>
</dbReference>
<comment type="catalytic activity">
    <reaction evidence="12">
        <text>Hydrolyzes mismatched double-stranded DNA and polynucleotides, releasing free thymine.</text>
        <dbReference type="EC" id="3.2.2.29"/>
    </reaction>
</comment>
<keyword evidence="10 13" id="KW-0456">Lyase</keyword>
<feature type="binding site" evidence="13">
    <location>
        <position position="201"/>
    </location>
    <ligand>
        <name>[4Fe-4S] cluster</name>
        <dbReference type="ChEBI" id="CHEBI:49883"/>
    </ligand>
</feature>
<evidence type="ECO:0000256" key="6">
    <source>
        <dbReference type="ARBA" id="ARBA00023004"/>
    </source>
</evidence>
<reference evidence="15 16" key="1">
    <citation type="submission" date="2019-09" db="EMBL/GenBank/DDBJ databases">
        <title>The complete genome of Methanoplanus sp. FWC-SCC4.</title>
        <authorList>
            <person name="Chen S.-C."/>
            <person name="Zhou Y.-Z."/>
            <person name="Lai M.-C."/>
        </authorList>
    </citation>
    <scope>NUCLEOTIDE SEQUENCE [LARGE SCALE GENOMIC DNA]</scope>
    <source>
        <strain evidence="15 16">FWC-SCC4</strain>
    </source>
</reference>
<evidence type="ECO:0000256" key="9">
    <source>
        <dbReference type="ARBA" id="ARBA00023204"/>
    </source>
</evidence>
<dbReference type="FunFam" id="1.10.340.30:FF:000001">
    <property type="entry name" value="Endonuclease III"/>
    <property type="match status" value="1"/>
</dbReference>
<keyword evidence="15" id="KW-0255">Endonuclease</keyword>
<dbReference type="KEGG" id="mefw:F1737_06925"/>
<dbReference type="SMART" id="SM00478">
    <property type="entry name" value="ENDO3c"/>
    <property type="match status" value="1"/>
</dbReference>
<keyword evidence="6 13" id="KW-0408">Iron</keyword>
<feature type="binding site" evidence="13">
    <location>
        <position position="191"/>
    </location>
    <ligand>
        <name>[4Fe-4S] cluster</name>
        <dbReference type="ChEBI" id="CHEBI:49883"/>
    </ligand>
</feature>
<keyword evidence="15" id="KW-0540">Nuclease</keyword>
<dbReference type="InterPro" id="IPR005759">
    <property type="entry name" value="Nth"/>
</dbReference>
<dbReference type="RefSeq" id="WP_317135868.1">
    <property type="nucleotide sequence ID" value="NZ_CP043875.1"/>
</dbReference>